<proteinExistence type="predicted"/>
<accession>A0ABV6HHT4</accession>
<gene>
    <name evidence="1" type="ORF">ACFFI0_08975</name>
</gene>
<sequence>MKKVTKDSSLGTLLQWWCINLQTANFLGDILVERRDFANSQMASRCGEYGIGGYGSIEQ</sequence>
<evidence type="ECO:0000313" key="1">
    <source>
        <dbReference type="EMBL" id="MFC0318441.1"/>
    </source>
</evidence>
<dbReference type="RefSeq" id="WP_289553581.1">
    <property type="nucleotide sequence ID" value="NZ_JBHLWO010000001.1"/>
</dbReference>
<reference evidence="1 2" key="1">
    <citation type="submission" date="2024-09" db="EMBL/GenBank/DDBJ databases">
        <authorList>
            <person name="Sun Q."/>
            <person name="Mori K."/>
        </authorList>
    </citation>
    <scope>NUCLEOTIDE SEQUENCE [LARGE SCALE GENOMIC DNA]</scope>
    <source>
        <strain evidence="1 2">CCM 7765</strain>
    </source>
</reference>
<evidence type="ECO:0000313" key="2">
    <source>
        <dbReference type="Proteomes" id="UP001589774"/>
    </source>
</evidence>
<comment type="caution">
    <text evidence="1">The sequence shown here is derived from an EMBL/GenBank/DDBJ whole genome shotgun (WGS) entry which is preliminary data.</text>
</comment>
<dbReference type="Proteomes" id="UP001589774">
    <property type="component" value="Unassembled WGS sequence"/>
</dbReference>
<keyword evidence="2" id="KW-1185">Reference proteome</keyword>
<protein>
    <submittedName>
        <fullName evidence="1">Uncharacterized protein</fullName>
    </submittedName>
</protein>
<name>A0ABV6HHT4_9SPHI</name>
<dbReference type="EMBL" id="JBHLWO010000001">
    <property type="protein sequence ID" value="MFC0318441.1"/>
    <property type="molecule type" value="Genomic_DNA"/>
</dbReference>
<organism evidence="1 2">
    <name type="scientific">Olivibacter oleidegradans</name>
    <dbReference type="NCBI Taxonomy" id="760123"/>
    <lineage>
        <taxon>Bacteria</taxon>
        <taxon>Pseudomonadati</taxon>
        <taxon>Bacteroidota</taxon>
        <taxon>Sphingobacteriia</taxon>
        <taxon>Sphingobacteriales</taxon>
        <taxon>Sphingobacteriaceae</taxon>
        <taxon>Olivibacter</taxon>
    </lineage>
</organism>